<geneLocation type="plasmid" evidence="2 3">
    <name>pHIC</name>
</geneLocation>
<reference evidence="2 3" key="1">
    <citation type="submission" date="2022-11" db="EMBL/GenBank/DDBJ databases">
        <title>Haliovirga abyssi gen. nov., sp. nov., a mesophilic fermentative bacterium isolated from the Iheya North hydrothermal field and the proposal of Haliovirgaceae fam. nov.</title>
        <authorList>
            <person name="Miyazaki U."/>
            <person name="Tame A."/>
            <person name="Miyazaki J."/>
            <person name="Takai K."/>
            <person name="Sawayama S."/>
            <person name="Kitajima M."/>
            <person name="Okamoto A."/>
            <person name="Nakagawa S."/>
        </authorList>
    </citation>
    <scope>NUCLEOTIDE SEQUENCE [LARGE SCALE GENOMIC DNA]</scope>
    <source>
        <strain evidence="2 3">IC12</strain>
        <plasmid evidence="2 3">pHIC</plasmid>
    </source>
</reference>
<gene>
    <name evidence="2" type="ORF">HLVA_21040</name>
</gene>
<dbReference type="Proteomes" id="UP001321582">
    <property type="component" value="Plasmid pHIC"/>
</dbReference>
<dbReference type="Pfam" id="PF01832">
    <property type="entry name" value="Glucosaminidase"/>
    <property type="match status" value="1"/>
</dbReference>
<dbReference type="InterPro" id="IPR053195">
    <property type="entry name" value="Bax-like"/>
</dbReference>
<dbReference type="GO" id="GO:0004040">
    <property type="term" value="F:amidase activity"/>
    <property type="evidence" value="ECO:0007669"/>
    <property type="project" value="InterPro"/>
</dbReference>
<dbReference type="Gene3D" id="1.10.530.10">
    <property type="match status" value="1"/>
</dbReference>
<evidence type="ECO:0000313" key="2">
    <source>
        <dbReference type="EMBL" id="BDU51535.1"/>
    </source>
</evidence>
<dbReference type="EMBL" id="AP027060">
    <property type="protein sequence ID" value="BDU51535.1"/>
    <property type="molecule type" value="Genomic_DNA"/>
</dbReference>
<name>A0AAU9DDV6_9FUSO</name>
<feature type="domain" description="Mannosyl-glycoprotein endo-beta-N-acetylglucosamidase-like" evidence="1">
    <location>
        <begin position="137"/>
        <end position="265"/>
    </location>
</feature>
<keyword evidence="3" id="KW-1185">Reference proteome</keyword>
<dbReference type="InterPro" id="IPR002901">
    <property type="entry name" value="MGlyc_endo_b_GlcNAc-like_dom"/>
</dbReference>
<protein>
    <recommendedName>
        <fullName evidence="1">Mannosyl-glycoprotein endo-beta-N-acetylglucosamidase-like domain-containing protein</fullName>
    </recommendedName>
</protein>
<dbReference type="RefSeq" id="WP_307905619.1">
    <property type="nucleotide sequence ID" value="NZ_AP027060.1"/>
</dbReference>
<dbReference type="PANTHER" id="PTHR40572">
    <property type="entry name" value="PROTEIN BAX"/>
    <property type="match status" value="1"/>
</dbReference>
<evidence type="ECO:0000313" key="3">
    <source>
        <dbReference type="Proteomes" id="UP001321582"/>
    </source>
</evidence>
<organism evidence="2 3">
    <name type="scientific">Haliovirga abyssi</name>
    <dbReference type="NCBI Taxonomy" id="2996794"/>
    <lineage>
        <taxon>Bacteria</taxon>
        <taxon>Fusobacteriati</taxon>
        <taxon>Fusobacteriota</taxon>
        <taxon>Fusobacteriia</taxon>
        <taxon>Fusobacteriales</taxon>
        <taxon>Haliovirgaceae</taxon>
        <taxon>Haliovirga</taxon>
    </lineage>
</organism>
<dbReference type="PANTHER" id="PTHR40572:SF1">
    <property type="entry name" value="PROTEIN BAX"/>
    <property type="match status" value="1"/>
</dbReference>
<evidence type="ECO:0000259" key="1">
    <source>
        <dbReference type="Pfam" id="PF01832"/>
    </source>
</evidence>
<dbReference type="KEGG" id="haby:HLVA_21040"/>
<dbReference type="AlphaFoldDB" id="A0AAU9DDV6"/>
<proteinExistence type="predicted"/>
<accession>A0AAU9DDV6</accession>
<keyword evidence="2" id="KW-0614">Plasmid</keyword>
<sequence>MVSSKLGEIGKINFRLAFFIFVMLFFTNCNSSLSSDNTVVTKKIIVKNISDIYKITDNEVQPIIYEIENFSLKNYSSKEKKEQFINLLLPNILIVESEFENIKIDIFNLKIKPNKNLTTKEKEKINNYLMKFGASNLDELYKKFVVPNISIVLAQAALESGWGSSRFFSKANNIFGIWSFSKKDNRIEALQTRNGKKIYLKKYSNLKESIEDYYTKIIKLKYYDNFRKSLKNGDRSTSSVNYLNSYSEIGSEYIVLLKNIIKYNNLDKFNNFKLKS</sequence>